<dbReference type="Proteomes" id="UP000092093">
    <property type="component" value="Unassembled WGS sequence"/>
</dbReference>
<sequence length="66" mass="7401">MRSAWELLHKSANVHHVTILASVSIPIQPAQAEVGRGHPSSLYGDTVYVQYICRFVDQFPSQILHT</sequence>
<dbReference type="AlphaFoldDB" id="A0A1B7W3D1"/>
<evidence type="ECO:0000313" key="2">
    <source>
        <dbReference type="Proteomes" id="UP000092093"/>
    </source>
</evidence>
<name>A0A1B7W3D1_APHFL</name>
<organism evidence="1 2">
    <name type="scientific">Aphanizomenon flos-aquae WA102</name>
    <dbReference type="NCBI Taxonomy" id="1710896"/>
    <lineage>
        <taxon>Bacteria</taxon>
        <taxon>Bacillati</taxon>
        <taxon>Cyanobacteriota</taxon>
        <taxon>Cyanophyceae</taxon>
        <taxon>Nostocales</taxon>
        <taxon>Aphanizomenonaceae</taxon>
        <taxon>Aphanizomenon</taxon>
    </lineage>
</organism>
<evidence type="ECO:0000313" key="1">
    <source>
        <dbReference type="EMBL" id="OBQ31622.1"/>
    </source>
</evidence>
<reference evidence="1 2" key="1">
    <citation type="submission" date="2015-09" db="EMBL/GenBank/DDBJ databases">
        <title>Aphanizomenon flos-aquae WA102.</title>
        <authorList>
            <person name="Driscoll C."/>
        </authorList>
    </citation>
    <scope>NUCLEOTIDE SEQUENCE [LARGE SCALE GENOMIC DNA]</scope>
    <source>
        <strain evidence="1">WA102</strain>
    </source>
</reference>
<proteinExistence type="predicted"/>
<dbReference type="EMBL" id="LJOW01001108">
    <property type="protein sequence ID" value="OBQ31622.1"/>
    <property type="molecule type" value="Genomic_DNA"/>
</dbReference>
<comment type="caution">
    <text evidence="1">The sequence shown here is derived from an EMBL/GenBank/DDBJ whole genome shotgun (WGS) entry which is preliminary data.</text>
</comment>
<accession>A0A1B7W3D1</accession>
<protein>
    <submittedName>
        <fullName evidence="1">Uncharacterized protein</fullName>
    </submittedName>
</protein>
<gene>
    <name evidence="1" type="ORF">AN484_28860</name>
</gene>